<name>A0A5M3WD87_9ACTN</name>
<feature type="transmembrane region" description="Helical" evidence="2">
    <location>
        <begin position="80"/>
        <end position="108"/>
    </location>
</feature>
<protein>
    <recommendedName>
        <fullName evidence="5">DUF4190 domain-containing protein</fullName>
    </recommendedName>
</protein>
<sequence length="109" mass="10989">MVSMGAHRRGGMAAGAAGQGGEAGVDRRVVVWTTRLGFGSLPLLFLVGIGVIPALIALSLGPRALADMKGKPASGTDWGMVQAAMVCAVVTLILAGLSVAVGGLMLLFW</sequence>
<feature type="transmembrane region" description="Helical" evidence="2">
    <location>
        <begin position="36"/>
        <end position="60"/>
    </location>
</feature>
<evidence type="ECO:0000256" key="1">
    <source>
        <dbReference type="SAM" id="MobiDB-lite"/>
    </source>
</evidence>
<accession>A0A5M3WD87</accession>
<keyword evidence="2" id="KW-1133">Transmembrane helix</keyword>
<evidence type="ECO:0000313" key="3">
    <source>
        <dbReference type="EMBL" id="GES06230.1"/>
    </source>
</evidence>
<organism evidence="3 4">
    <name type="scientific">Acrocarpospora corrugata</name>
    <dbReference type="NCBI Taxonomy" id="35763"/>
    <lineage>
        <taxon>Bacteria</taxon>
        <taxon>Bacillati</taxon>
        <taxon>Actinomycetota</taxon>
        <taxon>Actinomycetes</taxon>
        <taxon>Streptosporangiales</taxon>
        <taxon>Streptosporangiaceae</taxon>
        <taxon>Acrocarpospora</taxon>
    </lineage>
</organism>
<feature type="compositionally biased region" description="Basic residues" evidence="1">
    <location>
        <begin position="1"/>
        <end position="10"/>
    </location>
</feature>
<dbReference type="EMBL" id="BLAD01000141">
    <property type="protein sequence ID" value="GES06230.1"/>
    <property type="molecule type" value="Genomic_DNA"/>
</dbReference>
<feature type="region of interest" description="Disordered" evidence="1">
    <location>
        <begin position="1"/>
        <end position="20"/>
    </location>
</feature>
<comment type="caution">
    <text evidence="3">The sequence shown here is derived from an EMBL/GenBank/DDBJ whole genome shotgun (WGS) entry which is preliminary data.</text>
</comment>
<keyword evidence="2" id="KW-0472">Membrane</keyword>
<dbReference type="Proteomes" id="UP000334990">
    <property type="component" value="Unassembled WGS sequence"/>
</dbReference>
<proteinExistence type="predicted"/>
<evidence type="ECO:0000313" key="4">
    <source>
        <dbReference type="Proteomes" id="UP000334990"/>
    </source>
</evidence>
<reference evidence="3 4" key="1">
    <citation type="submission" date="2019-10" db="EMBL/GenBank/DDBJ databases">
        <title>Whole genome shotgun sequence of Acrocarpospora corrugata NBRC 13972.</title>
        <authorList>
            <person name="Ichikawa N."/>
            <person name="Kimura A."/>
            <person name="Kitahashi Y."/>
            <person name="Komaki H."/>
            <person name="Oguchi A."/>
        </authorList>
    </citation>
    <scope>NUCLEOTIDE SEQUENCE [LARGE SCALE GENOMIC DNA]</scope>
    <source>
        <strain evidence="3 4">NBRC 13972</strain>
    </source>
</reference>
<keyword evidence="2" id="KW-0812">Transmembrane</keyword>
<dbReference type="AlphaFoldDB" id="A0A5M3WD87"/>
<keyword evidence="4" id="KW-1185">Reference proteome</keyword>
<gene>
    <name evidence="3" type="ORF">Acor_82990</name>
</gene>
<evidence type="ECO:0000256" key="2">
    <source>
        <dbReference type="SAM" id="Phobius"/>
    </source>
</evidence>
<evidence type="ECO:0008006" key="5">
    <source>
        <dbReference type="Google" id="ProtNLM"/>
    </source>
</evidence>